<dbReference type="EMBL" id="CAMKVN010008002">
    <property type="protein sequence ID" value="CAI2192080.1"/>
    <property type="molecule type" value="Genomic_DNA"/>
</dbReference>
<sequence>TTTISNATISLILPDAKISFAIFSSITTSVEIGLLDILDKQLSHVLHILLEISSDNERCCAINEC</sequence>
<organism evidence="1 2">
    <name type="scientific">Funneliformis geosporum</name>
    <dbReference type="NCBI Taxonomy" id="1117311"/>
    <lineage>
        <taxon>Eukaryota</taxon>
        <taxon>Fungi</taxon>
        <taxon>Fungi incertae sedis</taxon>
        <taxon>Mucoromycota</taxon>
        <taxon>Glomeromycotina</taxon>
        <taxon>Glomeromycetes</taxon>
        <taxon>Glomerales</taxon>
        <taxon>Glomeraceae</taxon>
        <taxon>Funneliformis</taxon>
    </lineage>
</organism>
<protein>
    <submittedName>
        <fullName evidence="1">14138_t:CDS:1</fullName>
    </submittedName>
</protein>
<evidence type="ECO:0000313" key="2">
    <source>
        <dbReference type="Proteomes" id="UP001153678"/>
    </source>
</evidence>
<keyword evidence="2" id="KW-1185">Reference proteome</keyword>
<dbReference type="Proteomes" id="UP001153678">
    <property type="component" value="Unassembled WGS sequence"/>
</dbReference>
<reference evidence="1" key="1">
    <citation type="submission" date="2022-08" db="EMBL/GenBank/DDBJ databases">
        <authorList>
            <person name="Kallberg Y."/>
            <person name="Tangrot J."/>
            <person name="Rosling A."/>
        </authorList>
    </citation>
    <scope>NUCLEOTIDE SEQUENCE</scope>
    <source>
        <strain evidence="1">Wild A</strain>
    </source>
</reference>
<evidence type="ECO:0000313" key="1">
    <source>
        <dbReference type="EMBL" id="CAI2192080.1"/>
    </source>
</evidence>
<gene>
    <name evidence="1" type="ORF">FWILDA_LOCUS15396</name>
</gene>
<feature type="non-terminal residue" evidence="1">
    <location>
        <position position="1"/>
    </location>
</feature>
<proteinExistence type="predicted"/>
<name>A0A9W4X3B9_9GLOM</name>
<accession>A0A9W4X3B9</accession>
<comment type="caution">
    <text evidence="1">The sequence shown here is derived from an EMBL/GenBank/DDBJ whole genome shotgun (WGS) entry which is preliminary data.</text>
</comment>
<dbReference type="AlphaFoldDB" id="A0A9W4X3B9"/>